<accession>A0A7I4YAX6</accession>
<dbReference type="AlphaFoldDB" id="A0A7I4YAX6"/>
<proteinExistence type="predicted"/>
<keyword evidence="1" id="KW-1185">Reference proteome</keyword>
<dbReference type="OrthoDB" id="5832716at2759"/>
<protein>
    <submittedName>
        <fullName evidence="2">C2 domain-containing protein</fullName>
    </submittedName>
</protein>
<evidence type="ECO:0000313" key="2">
    <source>
        <dbReference type="WBParaSite" id="HCON_00074890-00001"/>
    </source>
</evidence>
<dbReference type="WBParaSite" id="HCON_00074890-00001">
    <property type="protein sequence ID" value="HCON_00074890-00001"/>
    <property type="gene ID" value="HCON_00074890"/>
</dbReference>
<name>A0A7I4YAX6_HAECO</name>
<organism evidence="1 2">
    <name type="scientific">Haemonchus contortus</name>
    <name type="common">Barber pole worm</name>
    <dbReference type="NCBI Taxonomy" id="6289"/>
    <lineage>
        <taxon>Eukaryota</taxon>
        <taxon>Metazoa</taxon>
        <taxon>Ecdysozoa</taxon>
        <taxon>Nematoda</taxon>
        <taxon>Chromadorea</taxon>
        <taxon>Rhabditida</taxon>
        <taxon>Rhabditina</taxon>
        <taxon>Rhabditomorpha</taxon>
        <taxon>Strongyloidea</taxon>
        <taxon>Trichostrongylidae</taxon>
        <taxon>Haemonchus</taxon>
    </lineage>
</organism>
<evidence type="ECO:0000313" key="1">
    <source>
        <dbReference type="Proteomes" id="UP000025227"/>
    </source>
</evidence>
<sequence length="120" mass="13765">MFPTPRLASEVRLEISLSGLAERNGMSRKKAVKVYHVTQTIHDKSQSSNLRWTSKSPGGQFTNEMGHNIFGRKFCLVDAAVVPKFYKGSDHRLLRVRIYFSPRGERVMKLGKRCFTTFKD</sequence>
<reference evidence="2" key="1">
    <citation type="submission" date="2020-12" db="UniProtKB">
        <authorList>
            <consortium name="WormBaseParasite"/>
        </authorList>
    </citation>
    <scope>IDENTIFICATION</scope>
    <source>
        <strain evidence="2">MHco3</strain>
    </source>
</reference>
<dbReference type="Proteomes" id="UP000025227">
    <property type="component" value="Unplaced"/>
</dbReference>